<comment type="caution">
    <text evidence="1">The sequence shown here is derived from an EMBL/GenBank/DDBJ whole genome shotgun (WGS) entry which is preliminary data.</text>
</comment>
<reference evidence="1 2" key="1">
    <citation type="journal article" date="2016" name="Int. J. Syst. Evol. Microbiol.">
        <title>Nocardioides albidus sp. nov., an actinobacterium isolated from garden soil.</title>
        <authorList>
            <person name="Singh H."/>
            <person name="Du J."/>
            <person name="Trinh H."/>
            <person name="Won K."/>
            <person name="Yang J.E."/>
            <person name="Yin C."/>
            <person name="Kook M."/>
            <person name="Yi T.H."/>
        </authorList>
    </citation>
    <scope>NUCLEOTIDE SEQUENCE [LARGE SCALE GENOMIC DNA]</scope>
    <source>
        <strain evidence="1 2">CCTCC AB 2015297</strain>
    </source>
</reference>
<dbReference type="InterPro" id="IPR025412">
    <property type="entry name" value="DUF4304"/>
</dbReference>
<dbReference type="Pfam" id="PF14137">
    <property type="entry name" value="DUF4304"/>
    <property type="match status" value="1"/>
</dbReference>
<gene>
    <name evidence="1" type="ORF">FHP29_08960</name>
</gene>
<evidence type="ECO:0000313" key="1">
    <source>
        <dbReference type="EMBL" id="TNM41133.1"/>
    </source>
</evidence>
<accession>A0A5C4VYX7</accession>
<proteinExistence type="predicted"/>
<sequence length="226" mass="25693">MATAESEQMAAIVATFAPLMKQQGFRKRRHCFNRTMDSGLVHVANFWQHPKEPAAWTEVSGLRERRYGTFRLDFGVYVPEIKRGGSPRSDWINDYNCHLRRTAGQLEGAQHDMWLPIDDPESVEHTQRSLEEFGFPWLARFASHDAVLDEFHRYGAVGIGMSPAGGLDIADMLIALGRQQEARSVLEGYVSRSVLKSHGQYLSDYLRDRGHPDLVDRIQTHEPTPS</sequence>
<organism evidence="1 2">
    <name type="scientific">Nocardioides albidus</name>
    <dbReference type="NCBI Taxonomy" id="1517589"/>
    <lineage>
        <taxon>Bacteria</taxon>
        <taxon>Bacillati</taxon>
        <taxon>Actinomycetota</taxon>
        <taxon>Actinomycetes</taxon>
        <taxon>Propionibacteriales</taxon>
        <taxon>Nocardioidaceae</taxon>
        <taxon>Nocardioides</taxon>
    </lineage>
</organism>
<dbReference type="AlphaFoldDB" id="A0A5C4VYX7"/>
<protein>
    <submittedName>
        <fullName evidence="1">DUF4304 domain-containing protein</fullName>
    </submittedName>
</protein>
<evidence type="ECO:0000313" key="2">
    <source>
        <dbReference type="Proteomes" id="UP000313231"/>
    </source>
</evidence>
<keyword evidence="2" id="KW-1185">Reference proteome</keyword>
<dbReference type="RefSeq" id="WP_139622528.1">
    <property type="nucleotide sequence ID" value="NZ_VDMP01000022.1"/>
</dbReference>
<dbReference type="EMBL" id="VDMP01000022">
    <property type="protein sequence ID" value="TNM41133.1"/>
    <property type="molecule type" value="Genomic_DNA"/>
</dbReference>
<dbReference type="OrthoDB" id="5185005at2"/>
<dbReference type="Proteomes" id="UP000313231">
    <property type="component" value="Unassembled WGS sequence"/>
</dbReference>
<name>A0A5C4VYX7_9ACTN</name>